<dbReference type="EMBL" id="AM746676">
    <property type="protein sequence ID" value="CAN94808.1"/>
    <property type="molecule type" value="Genomic_DNA"/>
</dbReference>
<feature type="region of interest" description="Disordered" evidence="1">
    <location>
        <begin position="28"/>
        <end position="59"/>
    </location>
</feature>
<dbReference type="AlphaFoldDB" id="A9F9V9"/>
<evidence type="ECO:0000256" key="2">
    <source>
        <dbReference type="SAM" id="SignalP"/>
    </source>
</evidence>
<feature type="signal peptide" evidence="2">
    <location>
        <begin position="1"/>
        <end position="21"/>
    </location>
</feature>
<dbReference type="eggNOG" id="COG4805">
    <property type="taxonomic scope" value="Bacteria"/>
</dbReference>
<dbReference type="InterPro" id="IPR010281">
    <property type="entry name" value="DUF885"/>
</dbReference>
<dbReference type="Pfam" id="PF05960">
    <property type="entry name" value="DUF885"/>
    <property type="match status" value="1"/>
</dbReference>
<dbReference type="Proteomes" id="UP000002139">
    <property type="component" value="Chromosome"/>
</dbReference>
<proteinExistence type="predicted"/>
<feature type="compositionally biased region" description="Pro residues" evidence="1">
    <location>
        <begin position="28"/>
        <end position="40"/>
    </location>
</feature>
<dbReference type="KEGG" id="scl:sce4645"/>
<keyword evidence="4" id="KW-1185">Reference proteome</keyword>
<dbReference type="STRING" id="448385.sce4645"/>
<reference evidence="3 4" key="1">
    <citation type="journal article" date="2007" name="Nat. Biotechnol.">
        <title>Complete genome sequence of the myxobacterium Sorangium cellulosum.</title>
        <authorList>
            <person name="Schneiker S."/>
            <person name="Perlova O."/>
            <person name="Kaiser O."/>
            <person name="Gerth K."/>
            <person name="Alici A."/>
            <person name="Altmeyer M.O."/>
            <person name="Bartels D."/>
            <person name="Bekel T."/>
            <person name="Beyer S."/>
            <person name="Bode E."/>
            <person name="Bode H.B."/>
            <person name="Bolten C.J."/>
            <person name="Choudhuri J.V."/>
            <person name="Doss S."/>
            <person name="Elnakady Y.A."/>
            <person name="Frank B."/>
            <person name="Gaigalat L."/>
            <person name="Goesmann A."/>
            <person name="Groeger C."/>
            <person name="Gross F."/>
            <person name="Jelsbak L."/>
            <person name="Jelsbak L."/>
            <person name="Kalinowski J."/>
            <person name="Kegler C."/>
            <person name="Knauber T."/>
            <person name="Konietzny S."/>
            <person name="Kopp M."/>
            <person name="Krause L."/>
            <person name="Krug D."/>
            <person name="Linke B."/>
            <person name="Mahmud T."/>
            <person name="Martinez-Arias R."/>
            <person name="McHardy A.C."/>
            <person name="Merai M."/>
            <person name="Meyer F."/>
            <person name="Mormann S."/>
            <person name="Munoz-Dorado J."/>
            <person name="Perez J."/>
            <person name="Pradella S."/>
            <person name="Rachid S."/>
            <person name="Raddatz G."/>
            <person name="Rosenau F."/>
            <person name="Rueckert C."/>
            <person name="Sasse F."/>
            <person name="Scharfe M."/>
            <person name="Schuster S.C."/>
            <person name="Suen G."/>
            <person name="Treuner-Lange A."/>
            <person name="Velicer G.J."/>
            <person name="Vorholter F.-J."/>
            <person name="Weissman K.J."/>
            <person name="Welch R.D."/>
            <person name="Wenzel S.C."/>
            <person name="Whitworth D.E."/>
            <person name="Wilhelm S."/>
            <person name="Wittmann C."/>
            <person name="Bloecker H."/>
            <person name="Puehler A."/>
            <person name="Mueller R."/>
        </authorList>
    </citation>
    <scope>NUCLEOTIDE SEQUENCE [LARGE SCALE GENOMIC DNA]</scope>
    <source>
        <strain evidence="4">So ce56</strain>
    </source>
</reference>
<dbReference type="HOGENOM" id="CLU_436716_0_0_7"/>
<organism evidence="3 4">
    <name type="scientific">Sorangium cellulosum (strain So ce56)</name>
    <name type="common">Polyangium cellulosum (strain So ce56)</name>
    <dbReference type="NCBI Taxonomy" id="448385"/>
    <lineage>
        <taxon>Bacteria</taxon>
        <taxon>Pseudomonadati</taxon>
        <taxon>Myxococcota</taxon>
        <taxon>Polyangia</taxon>
        <taxon>Polyangiales</taxon>
        <taxon>Polyangiaceae</taxon>
        <taxon>Sorangium</taxon>
    </lineage>
</organism>
<dbReference type="RefSeq" id="WP_012237277.1">
    <property type="nucleotide sequence ID" value="NC_010162.1"/>
</dbReference>
<dbReference type="BioCyc" id="SCEL448385:SCE_RS23860-MONOMER"/>
<protein>
    <submittedName>
        <fullName evidence="3">Conserved hypothetical secreted protein</fullName>
    </submittedName>
</protein>
<keyword evidence="2" id="KW-0732">Signal</keyword>
<accession>A9F9V9</accession>
<dbReference type="PANTHER" id="PTHR33361">
    <property type="entry name" value="GLR0591 PROTEIN"/>
    <property type="match status" value="1"/>
</dbReference>
<dbReference type="PANTHER" id="PTHR33361:SF2">
    <property type="entry name" value="DUF885 DOMAIN-CONTAINING PROTEIN"/>
    <property type="match status" value="1"/>
</dbReference>
<sequence>MCGMVLRALRTSVLVPLFAAACARGAPPPAAAPAPLPSPEPSAATPTAPTARSAPAAARPLPAWVERSNEHAKALLDVLVRFSPERAGALGIERADREIADLSPGVEAQKRAAFRAAIVELQKRRETEKDPAVAEDLQILVDAADRAVRGSELEEKYSVTYVHVTGLVFDGISSLLDDRVSPARRAAARTRLRRYAGMEAGYVPIAEQAMARLLQDLEKPGLLAPPRMEIERHLATNARVREGIGELFRKYGISGHDEPLAALNRQLEAYDAALRRDVLPRARTDFALPRPLYAFALESYGVDLPPAELAPLAHAAFEDLTAQMQELSRSVARARELPGADYRDVLRALKKEQLVGEAILPHYKARLAQIEDIIRKERLVTLPERPARIRLGTAAESAETPAPHMRPPRLLGNQGEVGEFVLPLSLPGPPGAADELQKVDDFTYAAASWTLTAHEARPGHELQFASLVERGVSIARAVFAMNSANVEGWGLYSEALVFPFMPPEGQLVSLQYRLLRAARAFLDPELQAGKITPAAARAFLEQEVVLSAPFARSEVERYTFRAPGQATSYFYGFTRLMELRAEVESMMGPRFDAQRFHDFVLAQGILPPELLRKAVFERFVEDQPAR</sequence>
<dbReference type="PROSITE" id="PS51257">
    <property type="entry name" value="PROKAR_LIPOPROTEIN"/>
    <property type="match status" value="1"/>
</dbReference>
<evidence type="ECO:0000313" key="3">
    <source>
        <dbReference type="EMBL" id="CAN94808.1"/>
    </source>
</evidence>
<feature type="compositionally biased region" description="Low complexity" evidence="1">
    <location>
        <begin position="41"/>
        <end position="59"/>
    </location>
</feature>
<evidence type="ECO:0000256" key="1">
    <source>
        <dbReference type="SAM" id="MobiDB-lite"/>
    </source>
</evidence>
<gene>
    <name evidence="3" type="ordered locus">sce4645</name>
</gene>
<evidence type="ECO:0000313" key="4">
    <source>
        <dbReference type="Proteomes" id="UP000002139"/>
    </source>
</evidence>
<feature type="chain" id="PRO_5002734909" evidence="2">
    <location>
        <begin position="22"/>
        <end position="626"/>
    </location>
</feature>
<name>A9F9V9_SORC5</name>